<dbReference type="EMBL" id="JAPWTJ010000068">
    <property type="protein sequence ID" value="KAJ8983632.1"/>
    <property type="molecule type" value="Genomic_DNA"/>
</dbReference>
<feature type="domain" description="THAP-type" evidence="6">
    <location>
        <begin position="1"/>
        <end position="90"/>
    </location>
</feature>
<accession>A0ABQ9K226</accession>
<proteinExistence type="predicted"/>
<evidence type="ECO:0000259" key="6">
    <source>
        <dbReference type="PROSITE" id="PS50950"/>
    </source>
</evidence>
<evidence type="ECO:0000313" key="8">
    <source>
        <dbReference type="Proteomes" id="UP001162164"/>
    </source>
</evidence>
<sequence length="111" mass="13055">MNSLYYKYCIVPQCKITTIKTPNKLFIYVPNNEQIRKKWLKLARRDDVHSLSTNSRMYFCADHFDDCQWVQSIPARQRNTMYIIVVGNTAQDVKCHVARCPKATVHSRMAK</sequence>
<dbReference type="Proteomes" id="UP001162164">
    <property type="component" value="Unassembled WGS sequence"/>
</dbReference>
<evidence type="ECO:0000256" key="4">
    <source>
        <dbReference type="ARBA" id="ARBA00023125"/>
    </source>
</evidence>
<protein>
    <recommendedName>
        <fullName evidence="6">THAP-type domain-containing protein</fullName>
    </recommendedName>
</protein>
<organism evidence="7 8">
    <name type="scientific">Molorchus minor</name>
    <dbReference type="NCBI Taxonomy" id="1323400"/>
    <lineage>
        <taxon>Eukaryota</taxon>
        <taxon>Metazoa</taxon>
        <taxon>Ecdysozoa</taxon>
        <taxon>Arthropoda</taxon>
        <taxon>Hexapoda</taxon>
        <taxon>Insecta</taxon>
        <taxon>Pterygota</taxon>
        <taxon>Neoptera</taxon>
        <taxon>Endopterygota</taxon>
        <taxon>Coleoptera</taxon>
        <taxon>Polyphaga</taxon>
        <taxon>Cucujiformia</taxon>
        <taxon>Chrysomeloidea</taxon>
        <taxon>Cerambycidae</taxon>
        <taxon>Lamiinae</taxon>
        <taxon>Monochamini</taxon>
        <taxon>Molorchus</taxon>
    </lineage>
</organism>
<dbReference type="InterPro" id="IPR038441">
    <property type="entry name" value="THAP_Znf_sf"/>
</dbReference>
<evidence type="ECO:0000256" key="5">
    <source>
        <dbReference type="PROSITE-ProRule" id="PRU00309"/>
    </source>
</evidence>
<evidence type="ECO:0000256" key="3">
    <source>
        <dbReference type="ARBA" id="ARBA00022833"/>
    </source>
</evidence>
<dbReference type="Pfam" id="PF05485">
    <property type="entry name" value="THAP"/>
    <property type="match status" value="1"/>
</dbReference>
<evidence type="ECO:0000313" key="7">
    <source>
        <dbReference type="EMBL" id="KAJ8983632.1"/>
    </source>
</evidence>
<dbReference type="SUPFAM" id="SSF57716">
    <property type="entry name" value="Glucocorticoid receptor-like (DNA-binding domain)"/>
    <property type="match status" value="1"/>
</dbReference>
<keyword evidence="4 5" id="KW-0238">DNA-binding</keyword>
<dbReference type="PROSITE" id="PS50950">
    <property type="entry name" value="ZF_THAP"/>
    <property type="match status" value="1"/>
</dbReference>
<keyword evidence="3" id="KW-0862">Zinc</keyword>
<evidence type="ECO:0000256" key="1">
    <source>
        <dbReference type="ARBA" id="ARBA00022723"/>
    </source>
</evidence>
<name>A0ABQ9K226_9CUCU</name>
<gene>
    <name evidence="7" type="ORF">NQ317_004270</name>
</gene>
<keyword evidence="8" id="KW-1185">Reference proteome</keyword>
<reference evidence="7" key="1">
    <citation type="journal article" date="2023" name="Insect Mol. Biol.">
        <title>Genome sequencing provides insights into the evolution of gene families encoding plant cell wall-degrading enzymes in longhorned beetles.</title>
        <authorList>
            <person name="Shin N.R."/>
            <person name="Okamura Y."/>
            <person name="Kirsch R."/>
            <person name="Pauchet Y."/>
        </authorList>
    </citation>
    <scope>NUCLEOTIDE SEQUENCE</scope>
    <source>
        <strain evidence="7">MMC_N1</strain>
    </source>
</reference>
<keyword evidence="2 5" id="KW-0863">Zinc-finger</keyword>
<dbReference type="Gene3D" id="6.20.210.20">
    <property type="entry name" value="THAP domain"/>
    <property type="match status" value="1"/>
</dbReference>
<keyword evidence="1" id="KW-0479">Metal-binding</keyword>
<dbReference type="InterPro" id="IPR006612">
    <property type="entry name" value="THAP_Znf"/>
</dbReference>
<evidence type="ECO:0000256" key="2">
    <source>
        <dbReference type="ARBA" id="ARBA00022771"/>
    </source>
</evidence>
<comment type="caution">
    <text evidence="7">The sequence shown here is derived from an EMBL/GenBank/DDBJ whole genome shotgun (WGS) entry which is preliminary data.</text>
</comment>